<proteinExistence type="predicted"/>
<gene>
    <name evidence="1" type="ORF">O6H91_09G119700</name>
</gene>
<accession>A0ACC2CTQ8</accession>
<comment type="caution">
    <text evidence="1">The sequence shown here is derived from an EMBL/GenBank/DDBJ whole genome shotgun (WGS) entry which is preliminary data.</text>
</comment>
<keyword evidence="2" id="KW-1185">Reference proteome</keyword>
<dbReference type="EMBL" id="CM055100">
    <property type="protein sequence ID" value="KAJ7545430.1"/>
    <property type="molecule type" value="Genomic_DNA"/>
</dbReference>
<sequence>MSADSYTAAKLDLNAPLISMRRRHAAPALQIVSSSDSKVGETIHSDFQKDEEGSYRKISYDLVAERDKSLVQLAKADEGSSFNIDPSKSASARATAFSDHPENDDIRYQRKSRQISLEDKGRVHSPSLLDTFIAAENSKQFSSTSTAQENPQLDFPHFEEENVTKSLELRTEEEWDALSDQVEQAYSAHNEALTPTSDGTLISGSDGFPQSRNKDHPVARDFIMNRFIPAAMAIAGQSPAGTASPVDVRVHNDHRRVESMVQTSMPCSDLCGAPKEDQQRCILDVGTIMHLQAPSRSTKFKSVGEYWHSQFRLSTLEHASGTIIIPEDEHCGSQKNRLQETSNQHEPDKPEDSQGMDSVSRFDSIGLNNSLSETTDVKSMSVSEGGSSRTSFTNKYRNEESLSCKGKGFLGLPNDRIQERSASNDGSHSGPYGAERLRTNKHFENKWNSGFLLPSPGTSILHKEPDSNVKLQEPSSLRDRDKLRTVSSYYSPHDNTEISLDQPQNRDEFRKKSEQGSSCYGGEDNKRHDYFDEERTKNLTFEVKNRTEYATMHPSLRAIRTSSNSPVDLSNKRFLQENIVKEEPRASLLHMQALPPPSSPAKSWLKKTVQSSMPTPTPFAPPKEFSALHPKKEVLPAEHSRWEEVVKSRNLRPDHLRYSEERLEYENPSN</sequence>
<dbReference type="Proteomes" id="UP001162992">
    <property type="component" value="Chromosome 9"/>
</dbReference>
<reference evidence="2" key="1">
    <citation type="journal article" date="2024" name="Proc. Natl. Acad. Sci. U.S.A.">
        <title>Extraordinary preservation of gene collinearity over three hundred million years revealed in homosporous lycophytes.</title>
        <authorList>
            <person name="Li C."/>
            <person name="Wickell D."/>
            <person name="Kuo L.Y."/>
            <person name="Chen X."/>
            <person name="Nie B."/>
            <person name="Liao X."/>
            <person name="Peng D."/>
            <person name="Ji J."/>
            <person name="Jenkins J."/>
            <person name="Williams M."/>
            <person name="Shu S."/>
            <person name="Plott C."/>
            <person name="Barry K."/>
            <person name="Rajasekar S."/>
            <person name="Grimwood J."/>
            <person name="Han X."/>
            <person name="Sun S."/>
            <person name="Hou Z."/>
            <person name="He W."/>
            <person name="Dai G."/>
            <person name="Sun C."/>
            <person name="Schmutz J."/>
            <person name="Leebens-Mack J.H."/>
            <person name="Li F.W."/>
            <person name="Wang L."/>
        </authorList>
    </citation>
    <scope>NUCLEOTIDE SEQUENCE [LARGE SCALE GENOMIC DNA]</scope>
    <source>
        <strain evidence="2">cv. PW_Plant_1</strain>
    </source>
</reference>
<evidence type="ECO:0000313" key="1">
    <source>
        <dbReference type="EMBL" id="KAJ7545430.1"/>
    </source>
</evidence>
<name>A0ACC2CTQ8_DIPCM</name>
<protein>
    <submittedName>
        <fullName evidence="1">Uncharacterized protein</fullName>
    </submittedName>
</protein>
<organism evidence="1 2">
    <name type="scientific">Diphasiastrum complanatum</name>
    <name type="common">Issler's clubmoss</name>
    <name type="synonym">Lycopodium complanatum</name>
    <dbReference type="NCBI Taxonomy" id="34168"/>
    <lineage>
        <taxon>Eukaryota</taxon>
        <taxon>Viridiplantae</taxon>
        <taxon>Streptophyta</taxon>
        <taxon>Embryophyta</taxon>
        <taxon>Tracheophyta</taxon>
        <taxon>Lycopodiopsida</taxon>
        <taxon>Lycopodiales</taxon>
        <taxon>Lycopodiaceae</taxon>
        <taxon>Lycopodioideae</taxon>
        <taxon>Diphasiastrum</taxon>
    </lineage>
</organism>
<evidence type="ECO:0000313" key="2">
    <source>
        <dbReference type="Proteomes" id="UP001162992"/>
    </source>
</evidence>